<reference evidence="3" key="2">
    <citation type="submission" date="2024-10" db="UniProtKB">
        <authorList>
            <consortium name="EnsemblProtists"/>
        </authorList>
    </citation>
    <scope>IDENTIFICATION</scope>
</reference>
<dbReference type="PROSITE" id="PS50892">
    <property type="entry name" value="V_SNARE"/>
    <property type="match status" value="1"/>
</dbReference>
<keyword evidence="4" id="KW-1185">Reference proteome</keyword>
<dbReference type="InterPro" id="IPR042855">
    <property type="entry name" value="V_SNARE_CC"/>
</dbReference>
<protein>
    <recommendedName>
        <fullName evidence="2">V-SNARE coiled-coil homology domain-containing protein</fullName>
    </recommendedName>
</protein>
<evidence type="ECO:0000256" key="1">
    <source>
        <dbReference type="PROSITE-ProRule" id="PRU00290"/>
    </source>
</evidence>
<dbReference type="Gene3D" id="1.20.5.110">
    <property type="match status" value="1"/>
</dbReference>
<dbReference type="Proteomes" id="UP000013827">
    <property type="component" value="Unassembled WGS sequence"/>
</dbReference>
<dbReference type="GeneID" id="17273800"/>
<keyword evidence="1" id="KW-0175">Coiled coil</keyword>
<dbReference type="Pfam" id="PF00957">
    <property type="entry name" value="Synaptobrevin"/>
    <property type="match status" value="1"/>
</dbReference>
<dbReference type="KEGG" id="ehx:EMIHUDRAFT_234846"/>
<proteinExistence type="predicted"/>
<name>A0A0D3JXM0_EMIH1</name>
<evidence type="ECO:0000259" key="2">
    <source>
        <dbReference type="PROSITE" id="PS50892"/>
    </source>
</evidence>
<dbReference type="HOGENOM" id="CLU_2459441_0_0_1"/>
<sequence>MYVVGGTIREMEPDGLVQLRGGGLRERAMAGAAASAMNESLSAAQERGEKLAQVGDKAENLAHEADEFASLAKQLRRQQEGGFFGGLFG</sequence>
<dbReference type="EnsemblProtists" id="EOD28255">
    <property type="protein sequence ID" value="EOD28255"/>
    <property type="gene ID" value="EMIHUDRAFT_234846"/>
</dbReference>
<dbReference type="SUPFAM" id="SSF58038">
    <property type="entry name" value="SNARE fusion complex"/>
    <property type="match status" value="1"/>
</dbReference>
<reference evidence="4" key="1">
    <citation type="journal article" date="2013" name="Nature">
        <title>Pan genome of the phytoplankton Emiliania underpins its global distribution.</title>
        <authorList>
            <person name="Read B.A."/>
            <person name="Kegel J."/>
            <person name="Klute M.J."/>
            <person name="Kuo A."/>
            <person name="Lefebvre S.C."/>
            <person name="Maumus F."/>
            <person name="Mayer C."/>
            <person name="Miller J."/>
            <person name="Monier A."/>
            <person name="Salamov A."/>
            <person name="Young J."/>
            <person name="Aguilar M."/>
            <person name="Claverie J.M."/>
            <person name="Frickenhaus S."/>
            <person name="Gonzalez K."/>
            <person name="Herman E.K."/>
            <person name="Lin Y.C."/>
            <person name="Napier J."/>
            <person name="Ogata H."/>
            <person name="Sarno A.F."/>
            <person name="Shmutz J."/>
            <person name="Schroeder D."/>
            <person name="de Vargas C."/>
            <person name="Verret F."/>
            <person name="von Dassow P."/>
            <person name="Valentin K."/>
            <person name="Van de Peer Y."/>
            <person name="Wheeler G."/>
            <person name="Dacks J.B."/>
            <person name="Delwiche C.F."/>
            <person name="Dyhrman S.T."/>
            <person name="Glockner G."/>
            <person name="John U."/>
            <person name="Richards T."/>
            <person name="Worden A.Z."/>
            <person name="Zhang X."/>
            <person name="Grigoriev I.V."/>
            <person name="Allen A.E."/>
            <person name="Bidle K."/>
            <person name="Borodovsky M."/>
            <person name="Bowler C."/>
            <person name="Brownlee C."/>
            <person name="Cock J.M."/>
            <person name="Elias M."/>
            <person name="Gladyshev V.N."/>
            <person name="Groth M."/>
            <person name="Guda C."/>
            <person name="Hadaegh A."/>
            <person name="Iglesias-Rodriguez M.D."/>
            <person name="Jenkins J."/>
            <person name="Jones B.M."/>
            <person name="Lawson T."/>
            <person name="Leese F."/>
            <person name="Lindquist E."/>
            <person name="Lobanov A."/>
            <person name="Lomsadze A."/>
            <person name="Malik S.B."/>
            <person name="Marsh M.E."/>
            <person name="Mackinder L."/>
            <person name="Mock T."/>
            <person name="Mueller-Roeber B."/>
            <person name="Pagarete A."/>
            <person name="Parker M."/>
            <person name="Probert I."/>
            <person name="Quesneville H."/>
            <person name="Raines C."/>
            <person name="Rensing S.A."/>
            <person name="Riano-Pachon D.M."/>
            <person name="Richier S."/>
            <person name="Rokitta S."/>
            <person name="Shiraiwa Y."/>
            <person name="Soanes D.M."/>
            <person name="van der Giezen M."/>
            <person name="Wahlund T.M."/>
            <person name="Williams B."/>
            <person name="Wilson W."/>
            <person name="Wolfe G."/>
            <person name="Wurch L.L."/>
        </authorList>
    </citation>
    <scope>NUCLEOTIDE SEQUENCE</scope>
</reference>
<dbReference type="PaxDb" id="2903-EOD28255"/>
<dbReference type="AlphaFoldDB" id="A0A0D3JXM0"/>
<organism evidence="3 4">
    <name type="scientific">Emiliania huxleyi (strain CCMP1516)</name>
    <dbReference type="NCBI Taxonomy" id="280463"/>
    <lineage>
        <taxon>Eukaryota</taxon>
        <taxon>Haptista</taxon>
        <taxon>Haptophyta</taxon>
        <taxon>Prymnesiophyceae</taxon>
        <taxon>Isochrysidales</taxon>
        <taxon>Noelaerhabdaceae</taxon>
        <taxon>Emiliania</taxon>
    </lineage>
</organism>
<dbReference type="RefSeq" id="XP_005780684.1">
    <property type="nucleotide sequence ID" value="XM_005780627.1"/>
</dbReference>
<feature type="domain" description="V-SNARE coiled-coil homology" evidence="2">
    <location>
        <begin position="22"/>
        <end position="82"/>
    </location>
</feature>
<evidence type="ECO:0000313" key="3">
    <source>
        <dbReference type="EnsemblProtists" id="EOD28255"/>
    </source>
</evidence>
<evidence type="ECO:0000313" key="4">
    <source>
        <dbReference type="Proteomes" id="UP000013827"/>
    </source>
</evidence>
<accession>A0A0D3JXM0</accession>